<feature type="transmembrane region" description="Helical" evidence="6">
    <location>
        <begin position="299"/>
        <end position="323"/>
    </location>
</feature>
<reference evidence="7 8" key="1">
    <citation type="submission" date="2020-08" db="EMBL/GenBank/DDBJ databases">
        <title>Novel species isolated from subtropical streams in China.</title>
        <authorList>
            <person name="Lu H."/>
        </authorList>
    </citation>
    <scope>NUCLEOTIDE SEQUENCE [LARGE SCALE GENOMIC DNA]</scope>
    <source>
        <strain evidence="7 8">NL8W</strain>
    </source>
</reference>
<evidence type="ECO:0000256" key="4">
    <source>
        <dbReference type="ARBA" id="ARBA00022989"/>
    </source>
</evidence>
<proteinExistence type="predicted"/>
<evidence type="ECO:0000313" key="7">
    <source>
        <dbReference type="EMBL" id="MBC3907734.1"/>
    </source>
</evidence>
<gene>
    <name evidence="7" type="ORF">H8L47_09155</name>
</gene>
<dbReference type="RefSeq" id="WP_186953282.1">
    <property type="nucleotide sequence ID" value="NZ_JACOFX010000003.1"/>
</dbReference>
<name>A0ABR6Z828_9BURK</name>
<feature type="transmembrane region" description="Helical" evidence="6">
    <location>
        <begin position="335"/>
        <end position="356"/>
    </location>
</feature>
<feature type="transmembrane region" description="Helical" evidence="6">
    <location>
        <begin position="86"/>
        <end position="106"/>
    </location>
</feature>
<feature type="transmembrane region" description="Helical" evidence="6">
    <location>
        <begin position="118"/>
        <end position="138"/>
    </location>
</feature>
<dbReference type="EMBL" id="JACOFX010000003">
    <property type="protein sequence ID" value="MBC3907734.1"/>
    <property type="molecule type" value="Genomic_DNA"/>
</dbReference>
<dbReference type="InterPro" id="IPR044550">
    <property type="entry name" value="WzxE"/>
</dbReference>
<evidence type="ECO:0000313" key="8">
    <source>
        <dbReference type="Proteomes" id="UP000646911"/>
    </source>
</evidence>
<keyword evidence="2" id="KW-1003">Cell membrane</keyword>
<dbReference type="CDD" id="cd13125">
    <property type="entry name" value="MATE_like_10"/>
    <property type="match status" value="1"/>
</dbReference>
<protein>
    <submittedName>
        <fullName evidence="7">O-antigen translocase</fullName>
    </submittedName>
</protein>
<dbReference type="Proteomes" id="UP000646911">
    <property type="component" value="Unassembled WGS sequence"/>
</dbReference>
<evidence type="ECO:0000256" key="6">
    <source>
        <dbReference type="SAM" id="Phobius"/>
    </source>
</evidence>
<dbReference type="InterPro" id="IPR050833">
    <property type="entry name" value="Poly_Biosynth_Transport"/>
</dbReference>
<dbReference type="PANTHER" id="PTHR30250">
    <property type="entry name" value="PST FAMILY PREDICTED COLANIC ACID TRANSPORTER"/>
    <property type="match status" value="1"/>
</dbReference>
<evidence type="ECO:0000256" key="2">
    <source>
        <dbReference type="ARBA" id="ARBA00022475"/>
    </source>
</evidence>
<keyword evidence="8" id="KW-1185">Reference proteome</keyword>
<keyword evidence="5 6" id="KW-0472">Membrane</keyword>
<feature type="transmembrane region" description="Helical" evidence="6">
    <location>
        <begin position="145"/>
        <end position="166"/>
    </location>
</feature>
<feature type="transmembrane region" description="Helical" evidence="6">
    <location>
        <begin position="172"/>
        <end position="196"/>
    </location>
</feature>
<evidence type="ECO:0000256" key="1">
    <source>
        <dbReference type="ARBA" id="ARBA00004651"/>
    </source>
</evidence>
<feature type="transmembrane region" description="Helical" evidence="6">
    <location>
        <begin position="12"/>
        <end position="34"/>
    </location>
</feature>
<comment type="caution">
    <text evidence="7">The sequence shown here is derived from an EMBL/GenBank/DDBJ whole genome shotgun (WGS) entry which is preliminary data.</text>
</comment>
<feature type="transmembrane region" description="Helical" evidence="6">
    <location>
        <begin position="363"/>
        <end position="381"/>
    </location>
</feature>
<comment type="subcellular location">
    <subcellularLocation>
        <location evidence="1">Cell membrane</location>
        <topology evidence="1">Multi-pass membrane protein</topology>
    </subcellularLocation>
</comment>
<dbReference type="PANTHER" id="PTHR30250:SF30">
    <property type="entry name" value="LIPID III FLIPPASE"/>
    <property type="match status" value="1"/>
</dbReference>
<evidence type="ECO:0000256" key="5">
    <source>
        <dbReference type="ARBA" id="ARBA00023136"/>
    </source>
</evidence>
<evidence type="ECO:0000256" key="3">
    <source>
        <dbReference type="ARBA" id="ARBA00022692"/>
    </source>
</evidence>
<accession>A0ABR6Z828</accession>
<feature type="transmembrane region" description="Helical" evidence="6">
    <location>
        <begin position="258"/>
        <end position="278"/>
    </location>
</feature>
<feature type="transmembrane region" description="Helical" evidence="6">
    <location>
        <begin position="387"/>
        <end position="409"/>
    </location>
</feature>
<keyword evidence="4 6" id="KW-1133">Transmembrane helix</keyword>
<organism evidence="7 8">
    <name type="scientific">Undibacterium umbellatum</name>
    <dbReference type="NCBI Taxonomy" id="2762300"/>
    <lineage>
        <taxon>Bacteria</taxon>
        <taxon>Pseudomonadati</taxon>
        <taxon>Pseudomonadota</taxon>
        <taxon>Betaproteobacteria</taxon>
        <taxon>Burkholderiales</taxon>
        <taxon>Oxalobacteraceae</taxon>
        <taxon>Undibacterium</taxon>
    </lineage>
</organism>
<sequence length="415" mass="45914">MTLVRTSLLNAIAVMIRMLTMLGLNKLLAVYVGPGGYAVIGQFQNAVTMILSFASGAISTGVTKYTAEHGDDATALQRVWASAARISLYCSLATSAVIALFHQQLALLLLKDAQYGSVFLWLAASLVLFVLNTLLLAILNGKKAVAAYVAANIATSIVTLMITWLLASVWGLYGALVALAVNQSFVAIITLALCLRSKWFSFSMLFATTDRAMLRKLGAYALMAVVTATVVPLSQMLIRDHLVQDFGWQEAGYWQAVTRISDIYLMLITTTLTVYYLPRLAEIKAAAELKKEIARVYRFVLPLTALGAVMVYVLRDLMLWLVFTEEFRPMLQLLAWQLVGDFIKIGSWVLGFVMLGRALTRPYVITEIVFSLSLVVLTYLLTPAFGLQGTVIAFCINYVLYWACIAWILKKYAYR</sequence>
<feature type="transmembrane region" description="Helical" evidence="6">
    <location>
        <begin position="217"/>
        <end position="238"/>
    </location>
</feature>
<keyword evidence="3 6" id="KW-0812">Transmembrane</keyword>
<feature type="transmembrane region" description="Helical" evidence="6">
    <location>
        <begin position="46"/>
        <end position="65"/>
    </location>
</feature>